<evidence type="ECO:0000313" key="3">
    <source>
        <dbReference type="EMBL" id="RGT59922.1"/>
    </source>
</evidence>
<dbReference type="Proteomes" id="UP000284046">
    <property type="component" value="Unassembled WGS sequence"/>
</dbReference>
<proteinExistence type="predicted"/>
<evidence type="ECO:0000313" key="4">
    <source>
        <dbReference type="Proteomes" id="UP000238573"/>
    </source>
</evidence>
<keyword evidence="1" id="KW-0812">Transmembrane</keyword>
<dbReference type="EMBL" id="PVSZ01000017">
    <property type="protein sequence ID" value="PRT69196.1"/>
    <property type="molecule type" value="Genomic_DNA"/>
</dbReference>
<name>A0A2I1UUN5_STRAP</name>
<sequence>MIYTILPLPLPAVQLIFLKVVINSFYTSHNSCLITLFLCTLISLYSYKIITYKNKLLLNKKFIAFYGKMKLENSIRRRTWKNKQLLF</sequence>
<gene>
    <name evidence="2" type="ORF">C6A27_08835</name>
    <name evidence="3" type="ORF">DWX18_08370</name>
</gene>
<keyword evidence="1" id="KW-0472">Membrane</keyword>
<dbReference type="AlphaFoldDB" id="A0A2I1UUN5"/>
<protein>
    <submittedName>
        <fullName evidence="2">Uncharacterized protein</fullName>
    </submittedName>
</protein>
<dbReference type="EMBL" id="QRWZ01000012">
    <property type="protein sequence ID" value="RGT59922.1"/>
    <property type="molecule type" value="Genomic_DNA"/>
</dbReference>
<comment type="caution">
    <text evidence="2">The sequence shown here is derived from an EMBL/GenBank/DDBJ whole genome shotgun (WGS) entry which is preliminary data.</text>
</comment>
<accession>A0A2I1UUN5</accession>
<keyword evidence="1" id="KW-1133">Transmembrane helix</keyword>
<organism evidence="2 4">
    <name type="scientific">Streptococcus anginosus</name>
    <dbReference type="NCBI Taxonomy" id="1328"/>
    <lineage>
        <taxon>Bacteria</taxon>
        <taxon>Bacillati</taxon>
        <taxon>Bacillota</taxon>
        <taxon>Bacilli</taxon>
        <taxon>Lactobacillales</taxon>
        <taxon>Streptococcaceae</taxon>
        <taxon>Streptococcus</taxon>
        <taxon>Streptococcus anginosus group</taxon>
    </lineage>
</organism>
<feature type="transmembrane region" description="Helical" evidence="1">
    <location>
        <begin position="28"/>
        <end position="47"/>
    </location>
</feature>
<evidence type="ECO:0000256" key="1">
    <source>
        <dbReference type="SAM" id="Phobius"/>
    </source>
</evidence>
<reference evidence="2" key="2">
    <citation type="submission" date="2018-03" db="EMBL/GenBank/DDBJ databases">
        <authorList>
            <person name="Keele B.F."/>
        </authorList>
    </citation>
    <scope>NUCLEOTIDE SEQUENCE</scope>
    <source>
        <strain evidence="2">OUP21</strain>
    </source>
</reference>
<evidence type="ECO:0000313" key="2">
    <source>
        <dbReference type="EMBL" id="PRT69196.1"/>
    </source>
</evidence>
<evidence type="ECO:0000313" key="5">
    <source>
        <dbReference type="Proteomes" id="UP000284046"/>
    </source>
</evidence>
<reference evidence="2 4" key="1">
    <citation type="journal article" date="1993" name="J. Dent. Res.">
        <title>The isolation and characterization of milleri group streptococci from dental periapical abscesses.</title>
        <authorList>
            <person name="Fisher L.E."/>
            <person name="Russell R.R."/>
        </authorList>
    </citation>
    <scope>NUCLEOTIDE SEQUENCE [LARGE SCALE GENOMIC DNA]</scope>
    <source>
        <strain evidence="2 4">OUP21</strain>
    </source>
</reference>
<reference evidence="3 5" key="3">
    <citation type="submission" date="2018-08" db="EMBL/GenBank/DDBJ databases">
        <title>A genome reference for cultivated species of the human gut microbiota.</title>
        <authorList>
            <person name="Zou Y."/>
            <person name="Xue W."/>
            <person name="Luo G."/>
        </authorList>
    </citation>
    <scope>NUCLEOTIDE SEQUENCE [LARGE SCALE GENOMIC DNA]</scope>
    <source>
        <strain evidence="3 5">AF18-38</strain>
    </source>
</reference>
<dbReference type="Proteomes" id="UP000238573">
    <property type="component" value="Unassembled WGS sequence"/>
</dbReference>